<keyword evidence="5" id="KW-1185">Reference proteome</keyword>
<feature type="compositionally biased region" description="Polar residues" evidence="1">
    <location>
        <begin position="419"/>
        <end position="450"/>
    </location>
</feature>
<feature type="compositionally biased region" description="Low complexity" evidence="1">
    <location>
        <begin position="315"/>
        <end position="337"/>
    </location>
</feature>
<dbReference type="InParanoid" id="W3WYY1"/>
<protein>
    <recommendedName>
        <fullName evidence="6">Mid2 domain-containing protein</fullName>
    </recommendedName>
</protein>
<sequence>MASLLVAAVFGAAVQAIALESTIARPTDASIPHPTFQLPEVTEPPSPSVVRELLKRADVQTVLVGPDNTCGYVSGLIGAAYTCGDTNGYCAFVTTANVGYVACCDESSCGFRVDCMDAEQVENGDCNNGCMNDIYTAKCTDSSAPYCGTIRFSTSISDYFCHSLSYSTAMDALTTWIGENDGRSYSEVVVTLTSSNFGTQTSNDGLESSTTRSASGASSSGSSSASSGTSSGTSSGSSSSGTSASGGQKSSTNIGPIVGGVVGGVAVIALIALGIWLILRRNRKQQGMPPPAPSMAQYPPTQQPPSGYAPPPGAGAPVFGAQPPTSPSYDYQQQQPQQPYQEINGAVMHQYDGSKPQWGSPPQGGGGFTQQGSGVWYTSQETKPGNEVYTTTTASPGSPGSPLSHSDPRLSMAQPPSSPASTDRLSAFQPQHTGGTLQSQSQPMGPSVPSTVYEAGGDAVGMQGQHNANHHGQFHELSSH</sequence>
<feature type="signal peptide" evidence="3">
    <location>
        <begin position="1"/>
        <end position="16"/>
    </location>
</feature>
<feature type="chain" id="PRO_5004834118" description="Mid2 domain-containing protein" evidence="3">
    <location>
        <begin position="17"/>
        <end position="480"/>
    </location>
</feature>
<evidence type="ECO:0000256" key="1">
    <source>
        <dbReference type="SAM" id="MobiDB-lite"/>
    </source>
</evidence>
<dbReference type="Proteomes" id="UP000030651">
    <property type="component" value="Unassembled WGS sequence"/>
</dbReference>
<dbReference type="GeneID" id="19273931"/>
<keyword evidence="2" id="KW-0812">Transmembrane</keyword>
<dbReference type="STRING" id="1229662.W3WYY1"/>
<reference evidence="5" key="1">
    <citation type="journal article" date="2015" name="BMC Genomics">
        <title>Genomic and transcriptomic analysis of the endophytic fungus Pestalotiopsis fici reveals its lifestyle and high potential for synthesis of natural products.</title>
        <authorList>
            <person name="Wang X."/>
            <person name="Zhang X."/>
            <person name="Liu L."/>
            <person name="Xiang M."/>
            <person name="Wang W."/>
            <person name="Sun X."/>
            <person name="Che Y."/>
            <person name="Guo L."/>
            <person name="Liu G."/>
            <person name="Guo L."/>
            <person name="Wang C."/>
            <person name="Yin W.B."/>
            <person name="Stadler M."/>
            <person name="Zhang X."/>
            <person name="Liu X."/>
        </authorList>
    </citation>
    <scope>NUCLEOTIDE SEQUENCE [LARGE SCALE GENOMIC DNA]</scope>
    <source>
        <strain evidence="5">W106-1 / CGMCC3.15140</strain>
    </source>
</reference>
<feature type="region of interest" description="Disordered" evidence="1">
    <location>
        <begin position="351"/>
        <end position="480"/>
    </location>
</feature>
<evidence type="ECO:0000313" key="4">
    <source>
        <dbReference type="EMBL" id="ETS79065.1"/>
    </source>
</evidence>
<dbReference type="OMA" id="CNARNVC"/>
<evidence type="ECO:0000256" key="2">
    <source>
        <dbReference type="SAM" id="Phobius"/>
    </source>
</evidence>
<dbReference type="HOGENOM" id="CLU_041702_0_1_1"/>
<feature type="transmembrane region" description="Helical" evidence="2">
    <location>
        <begin position="257"/>
        <end position="279"/>
    </location>
</feature>
<accession>W3WYY1</accession>
<name>W3WYY1_PESFW</name>
<dbReference type="RefSeq" id="XP_007835690.1">
    <property type="nucleotide sequence ID" value="XM_007837499.1"/>
</dbReference>
<evidence type="ECO:0008006" key="6">
    <source>
        <dbReference type="Google" id="ProtNLM"/>
    </source>
</evidence>
<keyword evidence="3" id="KW-0732">Signal</keyword>
<evidence type="ECO:0000256" key="3">
    <source>
        <dbReference type="SAM" id="SignalP"/>
    </source>
</evidence>
<gene>
    <name evidence="4" type="ORF">PFICI_08918</name>
</gene>
<feature type="region of interest" description="Disordered" evidence="1">
    <location>
        <begin position="200"/>
        <end position="252"/>
    </location>
</feature>
<organism evidence="4 5">
    <name type="scientific">Pestalotiopsis fici (strain W106-1 / CGMCC3.15140)</name>
    <dbReference type="NCBI Taxonomy" id="1229662"/>
    <lineage>
        <taxon>Eukaryota</taxon>
        <taxon>Fungi</taxon>
        <taxon>Dikarya</taxon>
        <taxon>Ascomycota</taxon>
        <taxon>Pezizomycotina</taxon>
        <taxon>Sordariomycetes</taxon>
        <taxon>Xylariomycetidae</taxon>
        <taxon>Amphisphaeriales</taxon>
        <taxon>Sporocadaceae</taxon>
        <taxon>Pestalotiopsis</taxon>
    </lineage>
</organism>
<proteinExistence type="predicted"/>
<keyword evidence="2" id="KW-1133">Transmembrane helix</keyword>
<dbReference type="EMBL" id="KI912114">
    <property type="protein sequence ID" value="ETS79065.1"/>
    <property type="molecule type" value="Genomic_DNA"/>
</dbReference>
<feature type="compositionally biased region" description="Low complexity" evidence="1">
    <location>
        <begin position="208"/>
        <end position="252"/>
    </location>
</feature>
<feature type="compositionally biased region" description="Pro residues" evidence="1">
    <location>
        <begin position="301"/>
        <end position="314"/>
    </location>
</feature>
<keyword evidence="2" id="KW-0472">Membrane</keyword>
<dbReference type="eggNOG" id="ENOG502SSWB">
    <property type="taxonomic scope" value="Eukaryota"/>
</dbReference>
<dbReference type="KEGG" id="pfy:PFICI_08918"/>
<feature type="compositionally biased region" description="Low complexity" evidence="1">
    <location>
        <begin position="390"/>
        <end position="405"/>
    </location>
</feature>
<feature type="region of interest" description="Disordered" evidence="1">
    <location>
        <begin position="285"/>
        <end position="337"/>
    </location>
</feature>
<dbReference type="AlphaFoldDB" id="W3WYY1"/>
<evidence type="ECO:0000313" key="5">
    <source>
        <dbReference type="Proteomes" id="UP000030651"/>
    </source>
</evidence>
<dbReference type="OrthoDB" id="5347452at2759"/>